<feature type="transmembrane region" description="Helical" evidence="5">
    <location>
        <begin position="66"/>
        <end position="86"/>
    </location>
</feature>
<dbReference type="EMBL" id="LCDD01000011">
    <property type="protein sequence ID" value="KKS46942.1"/>
    <property type="molecule type" value="Genomic_DNA"/>
</dbReference>
<sequence length="250" mass="27257">MLFNILLFTVLGSIFSLIGGLFLLTRKQLSEQVILILTSFAAGVLLATAFFDLFPESLESDFKTSTIFSFALAGIVIFFIFERFFLWYHHHHGSHQGIHPSTILISVGDSIHNFIDGVAIAGAFLVSFPLGIITSIAVAAHEIPQEIADFSVMLAEKVNKKKIIIFNLLSAGASLIGAIGTYFLAETITGYLPVIIAFTAGMFTYIASSDLIPELHRSSTDKKHEAWQQLSAFLAGIALVFVVKSLLNEG</sequence>
<name>A0A0G0ZDY5_9BACT</name>
<feature type="transmembrane region" description="Helical" evidence="5">
    <location>
        <begin position="6"/>
        <end position="24"/>
    </location>
</feature>
<comment type="subcellular location">
    <subcellularLocation>
        <location evidence="1">Membrane</location>
        <topology evidence="1">Multi-pass membrane protein</topology>
    </subcellularLocation>
</comment>
<dbReference type="PANTHER" id="PTHR16950:SF16">
    <property type="entry name" value="ZINC TRANSPORTER ZIP13"/>
    <property type="match status" value="1"/>
</dbReference>
<dbReference type="GO" id="GO:0046873">
    <property type="term" value="F:metal ion transmembrane transporter activity"/>
    <property type="evidence" value="ECO:0007669"/>
    <property type="project" value="InterPro"/>
</dbReference>
<evidence type="ECO:0000256" key="2">
    <source>
        <dbReference type="ARBA" id="ARBA00022692"/>
    </source>
</evidence>
<feature type="transmembrane region" description="Helical" evidence="5">
    <location>
        <begin position="163"/>
        <end position="184"/>
    </location>
</feature>
<dbReference type="GO" id="GO:0016020">
    <property type="term" value="C:membrane"/>
    <property type="evidence" value="ECO:0007669"/>
    <property type="project" value="UniProtKB-SubCell"/>
</dbReference>
<dbReference type="PANTHER" id="PTHR16950">
    <property type="entry name" value="ZINC TRANSPORTER SLC39A7 HISTIDINE-RICH MEMBRANE PROTEIN KE4"/>
    <property type="match status" value="1"/>
</dbReference>
<organism evidence="6 7">
    <name type="scientific">Candidatus Gottesmanbacteria bacterium GW2011_GWA2_42_18</name>
    <dbReference type="NCBI Taxonomy" id="1618442"/>
    <lineage>
        <taxon>Bacteria</taxon>
        <taxon>Candidatus Gottesmaniibacteriota</taxon>
    </lineage>
</organism>
<feature type="transmembrane region" description="Helical" evidence="5">
    <location>
        <begin position="190"/>
        <end position="208"/>
    </location>
</feature>
<evidence type="ECO:0000313" key="7">
    <source>
        <dbReference type="Proteomes" id="UP000034320"/>
    </source>
</evidence>
<dbReference type="Proteomes" id="UP000034320">
    <property type="component" value="Unassembled WGS sequence"/>
</dbReference>
<accession>A0A0G0ZDY5</accession>
<evidence type="ECO:0000256" key="4">
    <source>
        <dbReference type="ARBA" id="ARBA00023136"/>
    </source>
</evidence>
<keyword evidence="4 5" id="KW-0472">Membrane</keyword>
<proteinExistence type="predicted"/>
<protein>
    <submittedName>
        <fullName evidence="6">Zinc/iron permease</fullName>
    </submittedName>
</protein>
<feature type="transmembrane region" description="Helical" evidence="5">
    <location>
        <begin position="229"/>
        <end position="247"/>
    </location>
</feature>
<keyword evidence="2 5" id="KW-0812">Transmembrane</keyword>
<dbReference type="Pfam" id="PF02535">
    <property type="entry name" value="Zip"/>
    <property type="match status" value="1"/>
</dbReference>
<evidence type="ECO:0000256" key="5">
    <source>
        <dbReference type="SAM" id="Phobius"/>
    </source>
</evidence>
<reference evidence="6 7" key="1">
    <citation type="journal article" date="2015" name="Nature">
        <title>rRNA introns, odd ribosomes, and small enigmatic genomes across a large radiation of phyla.</title>
        <authorList>
            <person name="Brown C.T."/>
            <person name="Hug L.A."/>
            <person name="Thomas B.C."/>
            <person name="Sharon I."/>
            <person name="Castelle C.J."/>
            <person name="Singh A."/>
            <person name="Wilkins M.J."/>
            <person name="Williams K.H."/>
            <person name="Banfield J.F."/>
        </authorList>
    </citation>
    <scope>NUCLEOTIDE SEQUENCE [LARGE SCALE GENOMIC DNA]</scope>
</reference>
<comment type="caution">
    <text evidence="6">The sequence shown here is derived from an EMBL/GenBank/DDBJ whole genome shotgun (WGS) entry which is preliminary data.</text>
</comment>
<feature type="transmembrane region" description="Helical" evidence="5">
    <location>
        <begin position="33"/>
        <end position="54"/>
    </location>
</feature>
<gene>
    <name evidence="6" type="ORF">UV09_C0011G0005</name>
</gene>
<dbReference type="InterPro" id="IPR003689">
    <property type="entry name" value="ZIP"/>
</dbReference>
<evidence type="ECO:0000313" key="6">
    <source>
        <dbReference type="EMBL" id="KKS46942.1"/>
    </source>
</evidence>
<keyword evidence="3 5" id="KW-1133">Transmembrane helix</keyword>
<evidence type="ECO:0000256" key="3">
    <source>
        <dbReference type="ARBA" id="ARBA00022989"/>
    </source>
</evidence>
<dbReference type="AlphaFoldDB" id="A0A0G0ZDY5"/>
<evidence type="ECO:0000256" key="1">
    <source>
        <dbReference type="ARBA" id="ARBA00004141"/>
    </source>
</evidence>